<keyword evidence="3" id="KW-1185">Reference proteome</keyword>
<proteinExistence type="predicted"/>
<feature type="region of interest" description="Disordered" evidence="1">
    <location>
        <begin position="75"/>
        <end position="154"/>
    </location>
</feature>
<gene>
    <name evidence="2" type="ORF">SDRG_09488</name>
</gene>
<dbReference type="InParanoid" id="T0QH71"/>
<dbReference type="RefSeq" id="XP_008613646.1">
    <property type="nucleotide sequence ID" value="XM_008615424.1"/>
</dbReference>
<dbReference type="eggNOG" id="ENOG502RGPV">
    <property type="taxonomic scope" value="Eukaryota"/>
</dbReference>
<feature type="compositionally biased region" description="Low complexity" evidence="1">
    <location>
        <begin position="135"/>
        <end position="152"/>
    </location>
</feature>
<feature type="compositionally biased region" description="Basic residues" evidence="1">
    <location>
        <begin position="196"/>
        <end position="209"/>
    </location>
</feature>
<feature type="compositionally biased region" description="Polar residues" evidence="1">
    <location>
        <begin position="76"/>
        <end position="89"/>
    </location>
</feature>
<feature type="compositionally biased region" description="Basic and acidic residues" evidence="1">
    <location>
        <begin position="263"/>
        <end position="274"/>
    </location>
</feature>
<dbReference type="EMBL" id="JH767161">
    <property type="protein sequence ID" value="EQC32960.1"/>
    <property type="molecule type" value="Genomic_DNA"/>
</dbReference>
<feature type="region of interest" description="Disordered" evidence="1">
    <location>
        <begin position="175"/>
        <end position="283"/>
    </location>
</feature>
<accession>T0QH71</accession>
<sequence>MASGSDGMLTERSHLLLLHSDTTGPATSNGVANDVDIDVHAPAAKLYSSPQPAQILTRGRSPSTVSSLDEGIAVDANSTRSIEPATTQVIPERTLSPPRLAASDPSSSSTHVTVKDEPATVPPRAASSTKRRRVNPNNTSPTPSNAMSTPPSVVAQRKKIATKNRFLNLLQIDMKEPAPEKPKPRNHVAHEAKPAAKARTHTAPPRRRACATNPSPKSRRASTGAPRAKGKRKLSFAAPSSSSSEDDAEVLNLNSSDDDKDDDDTHHDDDEGSRLGRPAVYPWLVRQEKGKPPPEDWMWTMFDRDYFQPIDVSRADELERMSRAVATMGDPFIREAPPGWLPEATDEAPFVLPRRGRYYREVWQDQEFVEAVGGDFVALDDNHVLATSYNDDVFEAYYCKLEAALGDDGSFPIDGLLPDPTPAEATESDEIHVALQQCVAAFVPQVLSNWHTLRHLADRVRDMASLDALYEQEAALVQRVETSYNALRRRSKKAPGKRSLVQRAPSRTPAQTAACAFAAQFATQLVVGDGVDYLDATGQWASAVVVDVFPEAGERLTHVKVHMHKCSLASQTWVAVAGGRLLPPGAVSTREAPHLALQLANDQRGSAMRATAVLPCPSATVALARTLETLVPSSKP</sequence>
<name>T0QH71_SAPDV</name>
<protein>
    <submittedName>
        <fullName evidence="2">Uncharacterized protein</fullName>
    </submittedName>
</protein>
<evidence type="ECO:0000313" key="3">
    <source>
        <dbReference type="Proteomes" id="UP000030762"/>
    </source>
</evidence>
<organism evidence="2 3">
    <name type="scientific">Saprolegnia diclina (strain VS20)</name>
    <dbReference type="NCBI Taxonomy" id="1156394"/>
    <lineage>
        <taxon>Eukaryota</taxon>
        <taxon>Sar</taxon>
        <taxon>Stramenopiles</taxon>
        <taxon>Oomycota</taxon>
        <taxon>Saprolegniomycetes</taxon>
        <taxon>Saprolegniales</taxon>
        <taxon>Saprolegniaceae</taxon>
        <taxon>Saprolegnia</taxon>
    </lineage>
</organism>
<dbReference type="OrthoDB" id="78657at2759"/>
<evidence type="ECO:0000313" key="2">
    <source>
        <dbReference type="EMBL" id="EQC32960.1"/>
    </source>
</evidence>
<feature type="compositionally biased region" description="Basic and acidic residues" evidence="1">
    <location>
        <begin position="175"/>
        <end position="194"/>
    </location>
</feature>
<dbReference type="AlphaFoldDB" id="T0QH71"/>
<reference evidence="2 3" key="1">
    <citation type="submission" date="2012-04" db="EMBL/GenBank/DDBJ databases">
        <title>The Genome Sequence of Saprolegnia declina VS20.</title>
        <authorList>
            <consortium name="The Broad Institute Genome Sequencing Platform"/>
            <person name="Russ C."/>
            <person name="Nusbaum C."/>
            <person name="Tyler B."/>
            <person name="van West P."/>
            <person name="Dieguez-Uribeondo J."/>
            <person name="de Bruijn I."/>
            <person name="Tripathy S."/>
            <person name="Jiang R."/>
            <person name="Young S.K."/>
            <person name="Zeng Q."/>
            <person name="Gargeya S."/>
            <person name="Fitzgerald M."/>
            <person name="Haas B."/>
            <person name="Abouelleil A."/>
            <person name="Alvarado L."/>
            <person name="Arachchi H.M."/>
            <person name="Berlin A."/>
            <person name="Chapman S.B."/>
            <person name="Goldberg J."/>
            <person name="Griggs A."/>
            <person name="Gujja S."/>
            <person name="Hansen M."/>
            <person name="Howarth C."/>
            <person name="Imamovic A."/>
            <person name="Larimer J."/>
            <person name="McCowen C."/>
            <person name="Montmayeur A."/>
            <person name="Murphy C."/>
            <person name="Neiman D."/>
            <person name="Pearson M."/>
            <person name="Priest M."/>
            <person name="Roberts A."/>
            <person name="Saif S."/>
            <person name="Shea T."/>
            <person name="Sisk P."/>
            <person name="Sykes S."/>
            <person name="Wortman J."/>
            <person name="Nusbaum C."/>
            <person name="Birren B."/>
        </authorList>
    </citation>
    <scope>NUCLEOTIDE SEQUENCE [LARGE SCALE GENOMIC DNA]</scope>
    <source>
        <strain evidence="2 3">VS20</strain>
    </source>
</reference>
<evidence type="ECO:0000256" key="1">
    <source>
        <dbReference type="SAM" id="MobiDB-lite"/>
    </source>
</evidence>
<dbReference type="VEuPathDB" id="FungiDB:SDRG_09488"/>
<dbReference type="GeneID" id="19950215"/>
<dbReference type="Proteomes" id="UP000030762">
    <property type="component" value="Unassembled WGS sequence"/>
</dbReference>